<dbReference type="InterPro" id="IPR004547">
    <property type="entry name" value="Glucosamine6P_isomerase"/>
</dbReference>
<dbReference type="GO" id="GO:0019262">
    <property type="term" value="P:N-acetylneuraminate catabolic process"/>
    <property type="evidence" value="ECO:0007669"/>
    <property type="project" value="TreeGrafter"/>
</dbReference>
<proteinExistence type="predicted"/>
<feature type="domain" description="Glucosamine/galactosamine-6-phosphate isomerase" evidence="4">
    <location>
        <begin position="25"/>
        <end position="223"/>
    </location>
</feature>
<reference evidence="5 6" key="1">
    <citation type="submission" date="2019-02" db="EMBL/GenBank/DDBJ databases">
        <title>Paenibacillus sp. nov., isolated from surface-sterilized tissue of Thalictrum simplex L.</title>
        <authorList>
            <person name="Tuo L."/>
        </authorList>
    </citation>
    <scope>NUCLEOTIDE SEQUENCE [LARGE SCALE GENOMIC DNA]</scope>
    <source>
        <strain evidence="5 6">N2SHLJ1</strain>
    </source>
</reference>
<dbReference type="PROSITE" id="PS01161">
    <property type="entry name" value="GLC_GALNAC_ISOMERASE"/>
    <property type="match status" value="1"/>
</dbReference>
<dbReference type="NCBIfam" id="TIGR00502">
    <property type="entry name" value="nagB"/>
    <property type="match status" value="1"/>
</dbReference>
<dbReference type="GO" id="GO:0006046">
    <property type="term" value="P:N-acetylglucosamine catabolic process"/>
    <property type="evidence" value="ECO:0007669"/>
    <property type="project" value="UniProtKB-UniRule"/>
</dbReference>
<dbReference type="AlphaFoldDB" id="A0A4Q9DSV5"/>
<dbReference type="PANTHER" id="PTHR11280:SF5">
    <property type="entry name" value="GLUCOSAMINE-6-PHOSPHATE ISOMERASE"/>
    <property type="match status" value="1"/>
</dbReference>
<dbReference type="CDD" id="cd01399">
    <property type="entry name" value="GlcN6P_deaminase"/>
    <property type="match status" value="1"/>
</dbReference>
<dbReference type="GO" id="GO:0006043">
    <property type="term" value="P:glucosamine catabolic process"/>
    <property type="evidence" value="ECO:0007669"/>
    <property type="project" value="TreeGrafter"/>
</dbReference>
<dbReference type="InterPro" id="IPR037171">
    <property type="entry name" value="NagB/RpiA_transferase-like"/>
</dbReference>
<dbReference type="EC" id="3.5.99.6" evidence="3"/>
<keyword evidence="1 5" id="KW-0378">Hydrolase</keyword>
<keyword evidence="6" id="KW-1185">Reference proteome</keyword>
<dbReference type="PANTHER" id="PTHR11280">
    <property type="entry name" value="GLUCOSAMINE-6-PHOSPHATE ISOMERASE"/>
    <property type="match status" value="1"/>
</dbReference>
<dbReference type="GO" id="GO:0042802">
    <property type="term" value="F:identical protein binding"/>
    <property type="evidence" value="ECO:0007669"/>
    <property type="project" value="TreeGrafter"/>
</dbReference>
<evidence type="ECO:0000313" key="5">
    <source>
        <dbReference type="EMBL" id="TBL79166.1"/>
    </source>
</evidence>
<protein>
    <recommendedName>
        <fullName evidence="3">Glucosamine-6-phosphate deaminase</fullName>
        <ecNumber evidence="3">3.5.99.6</ecNumber>
    </recommendedName>
</protein>
<dbReference type="Gene3D" id="3.40.50.1360">
    <property type="match status" value="1"/>
</dbReference>
<comment type="caution">
    <text evidence="5">The sequence shown here is derived from an EMBL/GenBank/DDBJ whole genome shotgun (WGS) entry which is preliminary data.</text>
</comment>
<dbReference type="SUPFAM" id="SSF100950">
    <property type="entry name" value="NagB/RpiA/CoA transferase-like"/>
    <property type="match status" value="1"/>
</dbReference>
<dbReference type="GO" id="GO:0005975">
    <property type="term" value="P:carbohydrate metabolic process"/>
    <property type="evidence" value="ECO:0007669"/>
    <property type="project" value="InterPro"/>
</dbReference>
<evidence type="ECO:0000313" key="6">
    <source>
        <dbReference type="Proteomes" id="UP000293142"/>
    </source>
</evidence>
<organism evidence="5 6">
    <name type="scientific">Paenibacillus thalictri</name>
    <dbReference type="NCBI Taxonomy" id="2527873"/>
    <lineage>
        <taxon>Bacteria</taxon>
        <taxon>Bacillati</taxon>
        <taxon>Bacillota</taxon>
        <taxon>Bacilli</taxon>
        <taxon>Bacillales</taxon>
        <taxon>Paenibacillaceae</taxon>
        <taxon>Paenibacillus</taxon>
    </lineage>
</organism>
<sequence length="243" mass="26631">MATHTPNLIVTEDYAAMSRIACDIVMGQLAQRPDSVLGLATGGTPVGLYAQLCDRHADLSRTAVFNLDEYYPLSRQHPQSFYQFMKQHVYDSLKPLSWDIPDGEADDIIRECARYETAIRESGGLDLQVLGVGRNGHIGFNEPGTSFASRTRLVSLKQETVEDNARFFENASLVPLQAVTMGIATILEAKSIMLLASGSAKAEALRQLFYGRVSTEVPVTALRLHPNVHVIADRQAAALLSVK</sequence>
<evidence type="ECO:0000256" key="3">
    <source>
        <dbReference type="NCBIfam" id="TIGR00502"/>
    </source>
</evidence>
<dbReference type="Pfam" id="PF01182">
    <property type="entry name" value="Glucosamine_iso"/>
    <property type="match status" value="1"/>
</dbReference>
<dbReference type="InterPro" id="IPR006148">
    <property type="entry name" value="Glc/Gal-6P_isomerase"/>
</dbReference>
<dbReference type="Proteomes" id="UP000293142">
    <property type="component" value="Unassembled WGS sequence"/>
</dbReference>
<evidence type="ECO:0000259" key="4">
    <source>
        <dbReference type="Pfam" id="PF01182"/>
    </source>
</evidence>
<dbReference type="GO" id="GO:0004342">
    <property type="term" value="F:glucosamine-6-phosphate deaminase activity"/>
    <property type="evidence" value="ECO:0007669"/>
    <property type="project" value="UniProtKB-UniRule"/>
</dbReference>
<keyword evidence="2" id="KW-0119">Carbohydrate metabolism</keyword>
<accession>A0A4Q9DSV5</accession>
<evidence type="ECO:0000256" key="1">
    <source>
        <dbReference type="ARBA" id="ARBA00022801"/>
    </source>
</evidence>
<dbReference type="OrthoDB" id="9791139at2"/>
<name>A0A4Q9DSV5_9BACL</name>
<dbReference type="InterPro" id="IPR018321">
    <property type="entry name" value="Glucosamine6P_isomerase_CS"/>
</dbReference>
<gene>
    <name evidence="5" type="primary">nagB</name>
    <name evidence="5" type="ORF">EYB31_12340</name>
</gene>
<dbReference type="GO" id="GO:0005737">
    <property type="term" value="C:cytoplasm"/>
    <property type="evidence" value="ECO:0007669"/>
    <property type="project" value="TreeGrafter"/>
</dbReference>
<dbReference type="EMBL" id="SIRE01000008">
    <property type="protein sequence ID" value="TBL79166.1"/>
    <property type="molecule type" value="Genomic_DNA"/>
</dbReference>
<evidence type="ECO:0000256" key="2">
    <source>
        <dbReference type="ARBA" id="ARBA00023277"/>
    </source>
</evidence>